<keyword evidence="1 6" id="KW-0808">Transferase</keyword>
<dbReference type="CDD" id="cd14014">
    <property type="entry name" value="STKc_PknB_like"/>
    <property type="match status" value="1"/>
</dbReference>
<feature type="non-terminal residue" evidence="6">
    <location>
        <position position="325"/>
    </location>
</feature>
<dbReference type="EMBL" id="ADZX01000146">
    <property type="protein sequence ID" value="EFK97514.1"/>
    <property type="molecule type" value="Genomic_DNA"/>
</dbReference>
<dbReference type="Gene3D" id="1.10.510.10">
    <property type="entry name" value="Transferase(Phosphotransferase) domain 1"/>
    <property type="match status" value="1"/>
</dbReference>
<dbReference type="EC" id="2.7.-.-" evidence="6"/>
<dbReference type="InterPro" id="IPR008271">
    <property type="entry name" value="Ser/Thr_kinase_AS"/>
</dbReference>
<dbReference type="PROSITE" id="PS50011">
    <property type="entry name" value="PROTEIN_KINASE_DOM"/>
    <property type="match status" value="1"/>
</dbReference>
<reference evidence="6" key="1">
    <citation type="submission" date="2010-07" db="EMBL/GenBank/DDBJ databases">
        <authorList>
            <consortium name="CONSOLIDER consortium CSD2007-00005"/>
            <person name="Guazzaroni M.-E."/>
            <person name="Richter M."/>
            <person name="Garcia-Salamanca A."/>
            <person name="Yarza P."/>
            <person name="Ferrer M."/>
        </authorList>
    </citation>
    <scope>NUCLEOTIDE SEQUENCE</scope>
</reference>
<reference evidence="6" key="2">
    <citation type="journal article" date="2011" name="Microb. Ecol.">
        <title>Taxonomic and Functional Metagenomic Profiling of the Microbial Community in the Anoxic Sediment of a Sub-saline Shallow Lake (Laguna de Carrizo, Central Spain).</title>
        <authorList>
            <person name="Ferrer M."/>
            <person name="Guazzaroni M.E."/>
            <person name="Richter M."/>
            <person name="Garcia-Salamanca A."/>
            <person name="Yarza P."/>
            <person name="Suarez-Suarez A."/>
            <person name="Solano J."/>
            <person name="Alcaide M."/>
            <person name="van Dillewijn P."/>
            <person name="Molina-Henares M.A."/>
            <person name="Lopez-Cortes N."/>
            <person name="Al-Ramahi Y."/>
            <person name="Guerrero C."/>
            <person name="Acosta A."/>
            <person name="de Eugenio L.I."/>
            <person name="Martinez V."/>
            <person name="Marques S."/>
            <person name="Rojo F."/>
            <person name="Santero E."/>
            <person name="Genilloud O."/>
            <person name="Perez-Perez J."/>
            <person name="Rossello-Mora R."/>
            <person name="Ramos J.L."/>
        </authorList>
    </citation>
    <scope>NUCLEOTIDE SEQUENCE</scope>
</reference>
<dbReference type="InterPro" id="IPR011009">
    <property type="entry name" value="Kinase-like_dom_sf"/>
</dbReference>
<accession>D9PG01</accession>
<protein>
    <submittedName>
        <fullName evidence="6">Protein containing Serine/threonine protein kinase-related domain</fullName>
        <ecNumber evidence="6">2.7.-.-</ecNumber>
    </submittedName>
</protein>
<sequence>MLAALNHPHIAQLLDAGVAADGQPYLALEHVDGVSITAYAQGLSRTARITLFRQVLAAVEHAHRHLVVHRDLKPGNILVTADGQVKLLDFGIAKLLQPGLAAALTQEAGAVLTPRYAAPEQVLGQPVSTATDIYAAALVLYELLTGRLPYGDAATGAALHDAVHAEARPPGLGRDIDTVLLTALRKVPQDRYASIERFDEDLRRLLAREPILARRVPWHQRLGLLLRRHPRLSLAGAAASLLLATSAALAWAQHRESMAQQARGDAVRDFVFSMIADAEPAQGRSEVTGIELLDAAVARARVELQADPQLRAELLGELGRVYFQL</sequence>
<dbReference type="InterPro" id="IPR000719">
    <property type="entry name" value="Prot_kinase_dom"/>
</dbReference>
<evidence type="ECO:0000256" key="3">
    <source>
        <dbReference type="ARBA" id="ARBA00022777"/>
    </source>
</evidence>
<dbReference type="Pfam" id="PF00069">
    <property type="entry name" value="Pkinase"/>
    <property type="match status" value="1"/>
</dbReference>
<organism evidence="6">
    <name type="scientific">sediment metagenome</name>
    <dbReference type="NCBI Taxonomy" id="749907"/>
    <lineage>
        <taxon>unclassified sequences</taxon>
        <taxon>metagenomes</taxon>
        <taxon>ecological metagenomes</taxon>
    </lineage>
</organism>
<evidence type="ECO:0000256" key="1">
    <source>
        <dbReference type="ARBA" id="ARBA00022679"/>
    </source>
</evidence>
<keyword evidence="3 6" id="KW-0418">Kinase</keyword>
<evidence type="ECO:0000259" key="5">
    <source>
        <dbReference type="PROSITE" id="PS50011"/>
    </source>
</evidence>
<evidence type="ECO:0000313" key="6">
    <source>
        <dbReference type="EMBL" id="EFK97514.1"/>
    </source>
</evidence>
<dbReference type="PANTHER" id="PTHR43289">
    <property type="entry name" value="MITOGEN-ACTIVATED PROTEIN KINASE KINASE KINASE 20-RELATED"/>
    <property type="match status" value="1"/>
</dbReference>
<comment type="caution">
    <text evidence="6">The sequence shown here is derived from an EMBL/GenBank/DDBJ whole genome shotgun (WGS) entry which is preliminary data.</text>
</comment>
<proteinExistence type="predicted"/>
<dbReference type="GO" id="GO:0004674">
    <property type="term" value="F:protein serine/threonine kinase activity"/>
    <property type="evidence" value="ECO:0007669"/>
    <property type="project" value="UniProtKB-KW"/>
</dbReference>
<dbReference type="SMART" id="SM00220">
    <property type="entry name" value="S_TKc"/>
    <property type="match status" value="1"/>
</dbReference>
<feature type="domain" description="Protein kinase" evidence="5">
    <location>
        <begin position="1"/>
        <end position="212"/>
    </location>
</feature>
<dbReference type="SUPFAM" id="SSF56112">
    <property type="entry name" value="Protein kinase-like (PK-like)"/>
    <property type="match status" value="1"/>
</dbReference>
<keyword evidence="6" id="KW-0723">Serine/threonine-protein kinase</keyword>
<dbReference type="AlphaFoldDB" id="D9PG01"/>
<evidence type="ECO:0000256" key="4">
    <source>
        <dbReference type="ARBA" id="ARBA00022840"/>
    </source>
</evidence>
<gene>
    <name evidence="6" type="ORF">LDC_0446</name>
</gene>
<dbReference type="GO" id="GO:0005524">
    <property type="term" value="F:ATP binding"/>
    <property type="evidence" value="ECO:0007669"/>
    <property type="project" value="UniProtKB-KW"/>
</dbReference>
<keyword evidence="2" id="KW-0547">Nucleotide-binding</keyword>
<evidence type="ECO:0000256" key="2">
    <source>
        <dbReference type="ARBA" id="ARBA00022741"/>
    </source>
</evidence>
<dbReference type="PANTHER" id="PTHR43289:SF34">
    <property type="entry name" value="SERINE_THREONINE-PROTEIN KINASE YBDM-RELATED"/>
    <property type="match status" value="1"/>
</dbReference>
<keyword evidence="4" id="KW-0067">ATP-binding</keyword>
<name>D9PG01_9ZZZZ</name>
<dbReference type="PROSITE" id="PS00108">
    <property type="entry name" value="PROTEIN_KINASE_ST"/>
    <property type="match status" value="1"/>
</dbReference>